<comment type="cofactor">
    <cofactor evidence="1 11">
        <name>Zn(2+)</name>
        <dbReference type="ChEBI" id="CHEBI:29105"/>
    </cofactor>
</comment>
<comment type="subcellular location">
    <subcellularLocation>
        <location evidence="2">Membrane</location>
        <topology evidence="2">Multi-pass membrane protein</topology>
    </subcellularLocation>
</comment>
<evidence type="ECO:0000256" key="2">
    <source>
        <dbReference type="ARBA" id="ARBA00004141"/>
    </source>
</evidence>
<keyword evidence="9 11" id="KW-0482">Metalloprotease</keyword>
<feature type="domain" description="PDZ" evidence="12">
    <location>
        <begin position="209"/>
        <end position="279"/>
    </location>
</feature>
<name>A0ABP9E1E3_9GAMM</name>
<evidence type="ECO:0000256" key="10">
    <source>
        <dbReference type="ARBA" id="ARBA00023136"/>
    </source>
</evidence>
<dbReference type="CDD" id="cd06163">
    <property type="entry name" value="S2P-M50_PDZ_RseP-like"/>
    <property type="match status" value="1"/>
</dbReference>
<keyword evidence="4" id="KW-0645">Protease</keyword>
<accession>A0ABP9E1E3</accession>
<evidence type="ECO:0000256" key="11">
    <source>
        <dbReference type="RuleBase" id="RU362031"/>
    </source>
</evidence>
<evidence type="ECO:0000256" key="8">
    <source>
        <dbReference type="ARBA" id="ARBA00022989"/>
    </source>
</evidence>
<organism evidence="13 14">
    <name type="scientific">Luteimonas vadosa</name>
    <dbReference type="NCBI Taxonomy" id="1165507"/>
    <lineage>
        <taxon>Bacteria</taxon>
        <taxon>Pseudomonadati</taxon>
        <taxon>Pseudomonadota</taxon>
        <taxon>Gammaproteobacteria</taxon>
        <taxon>Lysobacterales</taxon>
        <taxon>Lysobacteraceae</taxon>
        <taxon>Luteimonas</taxon>
    </lineage>
</organism>
<keyword evidence="10 11" id="KW-0472">Membrane</keyword>
<dbReference type="InterPro" id="IPR008915">
    <property type="entry name" value="Peptidase_M50"/>
</dbReference>
<feature type="transmembrane region" description="Helical" evidence="11">
    <location>
        <begin position="6"/>
        <end position="29"/>
    </location>
</feature>
<evidence type="ECO:0000313" key="14">
    <source>
        <dbReference type="Proteomes" id="UP001501323"/>
    </source>
</evidence>
<feature type="transmembrane region" description="Helical" evidence="11">
    <location>
        <begin position="422"/>
        <end position="443"/>
    </location>
</feature>
<feature type="transmembrane region" description="Helical" evidence="11">
    <location>
        <begin position="377"/>
        <end position="410"/>
    </location>
</feature>
<dbReference type="InterPro" id="IPR004387">
    <property type="entry name" value="Pept_M50_Zn"/>
</dbReference>
<dbReference type="PANTHER" id="PTHR42837:SF2">
    <property type="entry name" value="MEMBRANE METALLOPROTEASE ARASP2, CHLOROPLASTIC-RELATED"/>
    <property type="match status" value="1"/>
</dbReference>
<evidence type="ECO:0000256" key="6">
    <source>
        <dbReference type="ARBA" id="ARBA00022801"/>
    </source>
</evidence>
<sequence>MSGFLGSVWWMIVSLGLLVTFHEYGHYWVARRSGVKVLRFSVGFGKPLWSRRGRDGTEYVIAALPLGGYVKMLDEREGEVAPGEADQAFNRQPVWRRIAIVAAGPLANLLLCVALLWTMFVVGRPDFEPVVGHAEGIAEASGLQRGDTVLAVDGRPTPTWSEAAMALATTAIDRRDIDVRVRDANGNQATRRLGLSGLPVDYDQRRAIALMGLTPRHHLLPPVVGGIQSGLPAWGVLAEGDRVTAIDGTPVRSFDEIGPLVQALGDRGDAGMIEVQRDGDRLALEIAPVRHQPEAGGAYWAIGISPASAQMPPYDALLRHGPLQAVPAAVRETGRLASDSFAMIGRMFTGRASVENLSGPITIARYANASAGLGLAWFLSFLALLSLSLAIINLLPIPILDGGHLLYYLIELVKGSPLSERAMVAGQYIGLAMLAGLMGLAFYNDILLLLR</sequence>
<keyword evidence="8 11" id="KW-1133">Transmembrane helix</keyword>
<keyword evidence="5 11" id="KW-0812">Transmembrane</keyword>
<evidence type="ECO:0000256" key="4">
    <source>
        <dbReference type="ARBA" id="ARBA00022670"/>
    </source>
</evidence>
<proteinExistence type="inferred from homology"/>
<dbReference type="PANTHER" id="PTHR42837">
    <property type="entry name" value="REGULATOR OF SIGMA-E PROTEASE RSEP"/>
    <property type="match status" value="1"/>
</dbReference>
<dbReference type="InterPro" id="IPR001478">
    <property type="entry name" value="PDZ"/>
</dbReference>
<keyword evidence="14" id="KW-1185">Reference proteome</keyword>
<dbReference type="Pfam" id="PF02163">
    <property type="entry name" value="Peptidase_M50"/>
    <property type="match status" value="1"/>
</dbReference>
<keyword evidence="6 11" id="KW-0378">Hydrolase</keyword>
<evidence type="ECO:0000313" key="13">
    <source>
        <dbReference type="EMBL" id="GAA4866587.1"/>
    </source>
</evidence>
<comment type="similarity">
    <text evidence="3 11">Belongs to the peptidase M50B family.</text>
</comment>
<dbReference type="InterPro" id="IPR036034">
    <property type="entry name" value="PDZ_sf"/>
</dbReference>
<evidence type="ECO:0000259" key="12">
    <source>
        <dbReference type="SMART" id="SM00228"/>
    </source>
</evidence>
<evidence type="ECO:0000256" key="5">
    <source>
        <dbReference type="ARBA" id="ARBA00022692"/>
    </source>
</evidence>
<evidence type="ECO:0000256" key="7">
    <source>
        <dbReference type="ARBA" id="ARBA00022833"/>
    </source>
</evidence>
<comment type="caution">
    <text evidence="13">The sequence shown here is derived from an EMBL/GenBank/DDBJ whole genome shotgun (WGS) entry which is preliminary data.</text>
</comment>
<keyword evidence="11" id="KW-0479">Metal-binding</keyword>
<dbReference type="RefSeq" id="WP_345295204.1">
    <property type="nucleotide sequence ID" value="NZ_BAABJY010000002.1"/>
</dbReference>
<evidence type="ECO:0000256" key="3">
    <source>
        <dbReference type="ARBA" id="ARBA00007931"/>
    </source>
</evidence>
<dbReference type="EC" id="3.4.24.-" evidence="11"/>
<dbReference type="Gene3D" id="2.30.42.10">
    <property type="match status" value="2"/>
</dbReference>
<dbReference type="SUPFAM" id="SSF50156">
    <property type="entry name" value="PDZ domain-like"/>
    <property type="match status" value="2"/>
</dbReference>
<dbReference type="EMBL" id="BAABJY010000002">
    <property type="protein sequence ID" value="GAA4866587.1"/>
    <property type="molecule type" value="Genomic_DNA"/>
</dbReference>
<keyword evidence="7 11" id="KW-0862">Zinc</keyword>
<protein>
    <recommendedName>
        <fullName evidence="11">Zinc metalloprotease</fullName>
        <ecNumber evidence="11">3.4.24.-</ecNumber>
    </recommendedName>
</protein>
<dbReference type="NCBIfam" id="TIGR00054">
    <property type="entry name" value="RIP metalloprotease RseP"/>
    <property type="match status" value="1"/>
</dbReference>
<feature type="domain" description="PDZ" evidence="12">
    <location>
        <begin position="115"/>
        <end position="185"/>
    </location>
</feature>
<dbReference type="GO" id="GO:0008237">
    <property type="term" value="F:metallopeptidase activity"/>
    <property type="evidence" value="ECO:0007669"/>
    <property type="project" value="UniProtKB-KW"/>
</dbReference>
<dbReference type="Proteomes" id="UP001501323">
    <property type="component" value="Unassembled WGS sequence"/>
</dbReference>
<dbReference type="SMART" id="SM00228">
    <property type="entry name" value="PDZ"/>
    <property type="match status" value="2"/>
</dbReference>
<feature type="transmembrane region" description="Helical" evidence="11">
    <location>
        <begin position="98"/>
        <end position="120"/>
    </location>
</feature>
<evidence type="ECO:0000256" key="9">
    <source>
        <dbReference type="ARBA" id="ARBA00023049"/>
    </source>
</evidence>
<evidence type="ECO:0000256" key="1">
    <source>
        <dbReference type="ARBA" id="ARBA00001947"/>
    </source>
</evidence>
<reference evidence="14" key="1">
    <citation type="journal article" date="2019" name="Int. J. Syst. Evol. Microbiol.">
        <title>The Global Catalogue of Microorganisms (GCM) 10K type strain sequencing project: providing services to taxonomists for standard genome sequencing and annotation.</title>
        <authorList>
            <consortium name="The Broad Institute Genomics Platform"/>
            <consortium name="The Broad Institute Genome Sequencing Center for Infectious Disease"/>
            <person name="Wu L."/>
            <person name="Ma J."/>
        </authorList>
    </citation>
    <scope>NUCLEOTIDE SEQUENCE [LARGE SCALE GENOMIC DNA]</scope>
    <source>
        <strain evidence="14">JCM 18392</strain>
    </source>
</reference>
<gene>
    <name evidence="13" type="primary">rseP</name>
    <name evidence="13" type="ORF">GCM10023332_18500</name>
</gene>